<reference evidence="3 4" key="1">
    <citation type="submission" date="2018-11" db="EMBL/GenBank/DDBJ databases">
        <title>The genome of Variovorax sp T529.</title>
        <authorList>
            <person name="Gao J."/>
        </authorList>
    </citation>
    <scope>NUCLEOTIDE SEQUENCE [LARGE SCALE GENOMIC DNA]</scope>
    <source>
        <strain evidence="3 4">T529</strain>
    </source>
</reference>
<proteinExistence type="inferred from homology"/>
<evidence type="ECO:0000256" key="2">
    <source>
        <dbReference type="ARBA" id="ARBA00022649"/>
    </source>
</evidence>
<organism evidence="3 4">
    <name type="scientific">Variovorax beijingensis</name>
    <dbReference type="NCBI Taxonomy" id="2496117"/>
    <lineage>
        <taxon>Bacteria</taxon>
        <taxon>Pseudomonadati</taxon>
        <taxon>Pseudomonadota</taxon>
        <taxon>Betaproteobacteria</taxon>
        <taxon>Burkholderiales</taxon>
        <taxon>Comamonadaceae</taxon>
        <taxon>Variovorax</taxon>
    </lineage>
</organism>
<comment type="caution">
    <text evidence="3">The sequence shown here is derived from an EMBL/GenBank/DDBJ whole genome shotgun (WGS) entry which is preliminary data.</text>
</comment>
<dbReference type="RefSeq" id="WP_124959987.1">
    <property type="nucleotide sequence ID" value="NZ_RQXU01000011.1"/>
</dbReference>
<dbReference type="NCBIfam" id="TIGR02385">
    <property type="entry name" value="RelE_StbE"/>
    <property type="match status" value="1"/>
</dbReference>
<name>A0A3P3EK97_9BURK</name>
<dbReference type="Pfam" id="PF05016">
    <property type="entry name" value="ParE_toxin"/>
    <property type="match status" value="1"/>
</dbReference>
<dbReference type="AlphaFoldDB" id="A0A3P3EK97"/>
<dbReference type="InterPro" id="IPR007712">
    <property type="entry name" value="RelE/ParE_toxin"/>
</dbReference>
<evidence type="ECO:0000313" key="3">
    <source>
        <dbReference type="EMBL" id="RRH86770.1"/>
    </source>
</evidence>
<evidence type="ECO:0000313" key="4">
    <source>
        <dbReference type="Proteomes" id="UP000271590"/>
    </source>
</evidence>
<dbReference type="Proteomes" id="UP000271590">
    <property type="component" value="Unassembled WGS sequence"/>
</dbReference>
<dbReference type="PANTHER" id="PTHR33755:SF6">
    <property type="entry name" value="PLASMID STABILIZATION SYSTEM PROTEIN"/>
    <property type="match status" value="1"/>
</dbReference>
<sequence length="94" mass="10682">MRVLWTLSAEQDRADIVDFIAQDNPLAAIRMDETFSAAVGRLAEHPLLGRAGQISGTRELIPHESYRLVYEVRADTIWILTLVHTARQWPPTRS</sequence>
<protein>
    <submittedName>
        <fullName evidence="3">Type II toxin-antitoxin system RelE/ParE family toxin</fullName>
    </submittedName>
</protein>
<dbReference type="Gene3D" id="3.30.2310.20">
    <property type="entry name" value="RelE-like"/>
    <property type="match status" value="1"/>
</dbReference>
<gene>
    <name evidence="3" type="ORF">EH244_19355</name>
</gene>
<dbReference type="PANTHER" id="PTHR33755">
    <property type="entry name" value="TOXIN PARE1-RELATED"/>
    <property type="match status" value="1"/>
</dbReference>
<dbReference type="InterPro" id="IPR035093">
    <property type="entry name" value="RelE/ParE_toxin_dom_sf"/>
</dbReference>
<accession>A0A3P3EK97</accession>
<comment type="similarity">
    <text evidence="1">Belongs to the RelE toxin family.</text>
</comment>
<dbReference type="EMBL" id="RQXU01000011">
    <property type="protein sequence ID" value="RRH86770.1"/>
    <property type="molecule type" value="Genomic_DNA"/>
</dbReference>
<evidence type="ECO:0000256" key="1">
    <source>
        <dbReference type="ARBA" id="ARBA00006226"/>
    </source>
</evidence>
<dbReference type="InterPro" id="IPR051803">
    <property type="entry name" value="TA_system_RelE-like_toxin"/>
</dbReference>
<keyword evidence="2" id="KW-1277">Toxin-antitoxin system</keyword>